<protein>
    <recommendedName>
        <fullName evidence="8">Proline iminopeptidase</fullName>
        <shortName evidence="8">PIP</shortName>
        <ecNumber evidence="8">3.4.11.5</ecNumber>
    </recommendedName>
    <alternativeName>
        <fullName evidence="8">Prolyl aminopeptidase</fullName>
    </alternativeName>
</protein>
<dbReference type="Gene3D" id="3.40.50.1820">
    <property type="entry name" value="alpha/beta hydrolase"/>
    <property type="match status" value="1"/>
</dbReference>
<dbReference type="InterPro" id="IPR029058">
    <property type="entry name" value="AB_hydrolase_fold"/>
</dbReference>
<reference evidence="11 12" key="1">
    <citation type="submission" date="2020-07" db="EMBL/GenBank/DDBJ databases">
        <title>Sequencing the genomes of 1000 actinobacteria strains.</title>
        <authorList>
            <person name="Klenk H.-P."/>
        </authorList>
    </citation>
    <scope>NUCLEOTIDE SEQUENCE [LARGE SCALE GENOMIC DNA]</scope>
    <source>
        <strain evidence="11 12">DSM 44121</strain>
    </source>
</reference>
<keyword evidence="5 8" id="KW-0963">Cytoplasm</keyword>
<dbReference type="InterPro" id="IPR005944">
    <property type="entry name" value="Pro_iminopeptidase"/>
</dbReference>
<keyword evidence="7 8" id="KW-0378">Hydrolase</keyword>
<dbReference type="PANTHER" id="PTHR43722">
    <property type="entry name" value="PROLINE IMINOPEPTIDASE"/>
    <property type="match status" value="1"/>
</dbReference>
<comment type="caution">
    <text evidence="11">The sequence shown here is derived from an EMBL/GenBank/DDBJ whole genome shotgun (WGS) entry which is preliminary data.</text>
</comment>
<dbReference type="GO" id="GO:0006508">
    <property type="term" value="P:proteolysis"/>
    <property type="evidence" value="ECO:0007669"/>
    <property type="project" value="UniProtKB-KW"/>
</dbReference>
<keyword evidence="12" id="KW-1185">Reference proteome</keyword>
<dbReference type="RefSeq" id="WP_182617439.1">
    <property type="nucleotide sequence ID" value="NZ_BAAATF010000003.1"/>
</dbReference>
<feature type="domain" description="AB hydrolase-1" evidence="10">
    <location>
        <begin position="31"/>
        <end position="292"/>
    </location>
</feature>
<evidence type="ECO:0000256" key="8">
    <source>
        <dbReference type="PIRNR" id="PIRNR006431"/>
    </source>
</evidence>
<evidence type="ECO:0000256" key="7">
    <source>
        <dbReference type="ARBA" id="ARBA00022801"/>
    </source>
</evidence>
<dbReference type="PANTHER" id="PTHR43722:SF1">
    <property type="entry name" value="PROLINE IMINOPEPTIDASE"/>
    <property type="match status" value="1"/>
</dbReference>
<comment type="catalytic activity">
    <reaction evidence="1 8">
        <text>Release of N-terminal proline from a peptide.</text>
        <dbReference type="EC" id="3.4.11.5"/>
    </reaction>
</comment>
<dbReference type="SUPFAM" id="SSF53474">
    <property type="entry name" value="alpha/beta-Hydrolases"/>
    <property type="match status" value="1"/>
</dbReference>
<proteinExistence type="inferred from homology"/>
<dbReference type="GO" id="GO:0005737">
    <property type="term" value="C:cytoplasm"/>
    <property type="evidence" value="ECO:0007669"/>
    <property type="project" value="UniProtKB-SubCell"/>
</dbReference>
<dbReference type="AlphaFoldDB" id="A0A7W3J9W7"/>
<feature type="active site" description="Nucleophile" evidence="9">
    <location>
        <position position="111"/>
    </location>
</feature>
<evidence type="ECO:0000256" key="2">
    <source>
        <dbReference type="ARBA" id="ARBA00004496"/>
    </source>
</evidence>
<evidence type="ECO:0000256" key="3">
    <source>
        <dbReference type="ARBA" id="ARBA00010088"/>
    </source>
</evidence>
<accession>A0A7W3J9W7</accession>
<comment type="subcellular location">
    <subcellularLocation>
        <location evidence="2 8">Cytoplasm</location>
    </subcellularLocation>
</comment>
<evidence type="ECO:0000256" key="1">
    <source>
        <dbReference type="ARBA" id="ARBA00001585"/>
    </source>
</evidence>
<dbReference type="Pfam" id="PF00561">
    <property type="entry name" value="Abhydrolase_1"/>
    <property type="match status" value="1"/>
</dbReference>
<evidence type="ECO:0000256" key="6">
    <source>
        <dbReference type="ARBA" id="ARBA00022670"/>
    </source>
</evidence>
<dbReference type="InterPro" id="IPR002410">
    <property type="entry name" value="Peptidase_S33"/>
</dbReference>
<evidence type="ECO:0000313" key="12">
    <source>
        <dbReference type="Proteomes" id="UP000540568"/>
    </source>
</evidence>
<feature type="active site" description="Proton donor" evidence="9">
    <location>
        <position position="291"/>
    </location>
</feature>
<dbReference type="GO" id="GO:0004177">
    <property type="term" value="F:aminopeptidase activity"/>
    <property type="evidence" value="ECO:0007669"/>
    <property type="project" value="UniProtKB-UniRule"/>
</dbReference>
<dbReference type="Proteomes" id="UP000540568">
    <property type="component" value="Unassembled WGS sequence"/>
</dbReference>
<dbReference type="EC" id="3.4.11.5" evidence="8"/>
<name>A0A7W3J9W7_9MICO</name>
<evidence type="ECO:0000313" key="11">
    <source>
        <dbReference type="EMBL" id="MBA8808970.1"/>
    </source>
</evidence>
<dbReference type="PIRSF" id="PIRSF006431">
    <property type="entry name" value="Pept_S33"/>
    <property type="match status" value="1"/>
</dbReference>
<evidence type="ECO:0000259" key="10">
    <source>
        <dbReference type="Pfam" id="PF00561"/>
    </source>
</evidence>
<dbReference type="PRINTS" id="PR00793">
    <property type="entry name" value="PROAMNOPTASE"/>
</dbReference>
<gene>
    <name evidence="11" type="ORF">FHX71_002912</name>
</gene>
<comment type="similarity">
    <text evidence="3 8">Belongs to the peptidase S33 family.</text>
</comment>
<evidence type="ECO:0000256" key="4">
    <source>
        <dbReference type="ARBA" id="ARBA00022438"/>
    </source>
</evidence>
<keyword evidence="6 8" id="KW-0645">Protease</keyword>
<dbReference type="EMBL" id="JACGWV010000001">
    <property type="protein sequence ID" value="MBA8808970.1"/>
    <property type="molecule type" value="Genomic_DNA"/>
</dbReference>
<dbReference type="InterPro" id="IPR000073">
    <property type="entry name" value="AB_hydrolase_1"/>
</dbReference>
<evidence type="ECO:0000256" key="5">
    <source>
        <dbReference type="ARBA" id="ARBA00022490"/>
    </source>
</evidence>
<feature type="active site" evidence="9">
    <location>
        <position position="264"/>
    </location>
</feature>
<keyword evidence="4 8" id="KW-0031">Aminopeptidase</keyword>
<sequence>MTSPNPLRTGHLRVADGNELYYEAFGNPDGPAVLWLHGGPGSGSMAGHRRRIDSDRQQAVTFDQRGCGRSRPLVTERLDLLDQNTTPAQIEDIQALRRHLGIERWTVTGASWGSTLALAYAQAHPERVSGIALFAVTNTSTEEVEWITEAMGRVFPEEWELFDGAVDREPGERLVDAYARAMRDPSPDVRTNAAAAWGRWEDTHVSLGPGWSPDPRWQDPPVRDVLATLVTHYWSHSGFGGDEILGRMDRLAQVPGVLIHGRHDISGPAVTAWRLHRAWPGSELHVLGDGHGGQDSVVELTRAIARFAV</sequence>
<organism evidence="11 12">
    <name type="scientific">Promicromonospora sukumoe</name>
    <dbReference type="NCBI Taxonomy" id="88382"/>
    <lineage>
        <taxon>Bacteria</taxon>
        <taxon>Bacillati</taxon>
        <taxon>Actinomycetota</taxon>
        <taxon>Actinomycetes</taxon>
        <taxon>Micrococcales</taxon>
        <taxon>Promicromonosporaceae</taxon>
        <taxon>Promicromonospora</taxon>
    </lineage>
</organism>
<evidence type="ECO:0000256" key="9">
    <source>
        <dbReference type="PIRSR" id="PIRSR006431-1"/>
    </source>
</evidence>